<evidence type="ECO:0000313" key="2">
    <source>
        <dbReference type="EMBL" id="GFH17420.1"/>
    </source>
</evidence>
<feature type="region of interest" description="Disordered" evidence="1">
    <location>
        <begin position="1"/>
        <end position="60"/>
    </location>
</feature>
<dbReference type="EMBL" id="BLLF01001145">
    <property type="protein sequence ID" value="GFH17420.1"/>
    <property type="molecule type" value="Genomic_DNA"/>
</dbReference>
<dbReference type="AlphaFoldDB" id="A0A699Z7J4"/>
<reference evidence="2 3" key="1">
    <citation type="submission" date="2020-02" db="EMBL/GenBank/DDBJ databases">
        <title>Draft genome sequence of Haematococcus lacustris strain NIES-144.</title>
        <authorList>
            <person name="Morimoto D."/>
            <person name="Nakagawa S."/>
            <person name="Yoshida T."/>
            <person name="Sawayama S."/>
        </authorList>
    </citation>
    <scope>NUCLEOTIDE SEQUENCE [LARGE SCALE GENOMIC DNA]</scope>
    <source>
        <strain evidence="2 3">NIES-144</strain>
    </source>
</reference>
<accession>A0A699Z7J4</accession>
<comment type="caution">
    <text evidence="2">The sequence shown here is derived from an EMBL/GenBank/DDBJ whole genome shotgun (WGS) entry which is preliminary data.</text>
</comment>
<proteinExistence type="predicted"/>
<gene>
    <name evidence="2" type="ORF">HaLaN_14056</name>
</gene>
<sequence>MALRKPTAPDLNSTSGSIASPQLSSSKLRGGVMDATPDAKGGTWTDGQLGKSPPETFQNGKLSVPILSARKSVEAMTSLKQ</sequence>
<organism evidence="2 3">
    <name type="scientific">Haematococcus lacustris</name>
    <name type="common">Green alga</name>
    <name type="synonym">Haematococcus pluvialis</name>
    <dbReference type="NCBI Taxonomy" id="44745"/>
    <lineage>
        <taxon>Eukaryota</taxon>
        <taxon>Viridiplantae</taxon>
        <taxon>Chlorophyta</taxon>
        <taxon>core chlorophytes</taxon>
        <taxon>Chlorophyceae</taxon>
        <taxon>CS clade</taxon>
        <taxon>Chlamydomonadales</taxon>
        <taxon>Haematococcaceae</taxon>
        <taxon>Haematococcus</taxon>
    </lineage>
</organism>
<feature type="non-terminal residue" evidence="2">
    <location>
        <position position="81"/>
    </location>
</feature>
<dbReference type="Proteomes" id="UP000485058">
    <property type="component" value="Unassembled WGS sequence"/>
</dbReference>
<feature type="compositionally biased region" description="Polar residues" evidence="1">
    <location>
        <begin position="10"/>
        <end position="27"/>
    </location>
</feature>
<evidence type="ECO:0000313" key="3">
    <source>
        <dbReference type="Proteomes" id="UP000485058"/>
    </source>
</evidence>
<keyword evidence="3" id="KW-1185">Reference proteome</keyword>
<protein>
    <submittedName>
        <fullName evidence="2">Uncharacterized protein</fullName>
    </submittedName>
</protein>
<name>A0A699Z7J4_HAELA</name>
<evidence type="ECO:0000256" key="1">
    <source>
        <dbReference type="SAM" id="MobiDB-lite"/>
    </source>
</evidence>